<gene>
    <name evidence="1" type="ORF">KV203_06800</name>
</gene>
<accession>A0ABX8SC87</accession>
<dbReference type="Proteomes" id="UP000887023">
    <property type="component" value="Chromosome"/>
</dbReference>
<keyword evidence="2" id="KW-1185">Reference proteome</keyword>
<name>A0ABX8SC87_9ACTN</name>
<proteinExistence type="predicted"/>
<reference evidence="1" key="1">
    <citation type="submission" date="2021-07" db="EMBL/GenBank/DDBJ databases">
        <title>Candidatus Kaistella beijingensis sp. nov. isolated from a municipal wastewater treatment plant is involved in sludge foaming.</title>
        <authorList>
            <person name="Song Y."/>
            <person name="Liu S.-J."/>
        </authorList>
    </citation>
    <scope>NUCLEOTIDE SEQUENCE</scope>
    <source>
        <strain evidence="1">DSM 43998</strain>
    </source>
</reference>
<dbReference type="RefSeq" id="WP_066468834.1">
    <property type="nucleotide sequence ID" value="NZ_CBCRUZ010000028.1"/>
</dbReference>
<protein>
    <submittedName>
        <fullName evidence="1">Uncharacterized protein</fullName>
    </submittedName>
</protein>
<evidence type="ECO:0000313" key="1">
    <source>
        <dbReference type="EMBL" id="QXQ15056.1"/>
    </source>
</evidence>
<sequence>MALAEFAPPGNLTDFTPAQAAAWSRFIADAIAARSTDRDGTRRTQFFDPIGVSPAADAVARAVTWSAFPRRITLTTVPGVPRWRAADRSRDVQDEYCEWSVERTADGRIKRVSFTCEGPEYWAFLASSAPEVVLDRYRRHVSPSVRREDLFTPGDRYIARNRWNVTTTGGAMHLVQQNNTLLAEIELAAAATVQRRRGGRLLTSAQELIACSRYGDPDRNSDPHIGSEINALARAGAEITLTDPVGLYLDGLSTAGWATPDGADPADFWQVTRGADGFAVRAVYEVTGHDYLVGDITILGEPIVFGAQIAEHITMRLTGLAHRFGTSTAQPRGCLDGSAGAPGPLDVAAALVGPASTRI</sequence>
<dbReference type="EMBL" id="CP079105">
    <property type="protein sequence ID" value="QXQ15056.1"/>
    <property type="molecule type" value="Genomic_DNA"/>
</dbReference>
<evidence type="ECO:0000313" key="2">
    <source>
        <dbReference type="Proteomes" id="UP000887023"/>
    </source>
</evidence>
<organism evidence="1 2">
    <name type="scientific">Skermania pinensis</name>
    <dbReference type="NCBI Taxonomy" id="39122"/>
    <lineage>
        <taxon>Bacteria</taxon>
        <taxon>Bacillati</taxon>
        <taxon>Actinomycetota</taxon>
        <taxon>Actinomycetes</taxon>
        <taxon>Mycobacteriales</taxon>
        <taxon>Gordoniaceae</taxon>
        <taxon>Skermania</taxon>
    </lineage>
</organism>